<reference evidence="1 4" key="2">
    <citation type="submission" date="2023-12" db="EMBL/GenBank/DDBJ databases">
        <title>Evaluation and characterization of a potential secondary metabolite violacein from indigenous Chromobacterium amazonense SAM215.</title>
        <authorList>
            <person name="Tarafdar M.R."/>
            <person name="Abedin S.M."/>
            <person name="Atiqua A."/>
            <person name="Saha A."/>
            <person name="Khan S.N."/>
        </authorList>
    </citation>
    <scope>NUCLEOTIDE SEQUENCE [LARGE SCALE GENOMIC DNA]</scope>
    <source>
        <strain evidence="1 4">SAM215</strain>
    </source>
</reference>
<dbReference type="Proteomes" id="UP001224516">
    <property type="component" value="Unassembled WGS sequence"/>
</dbReference>
<sequence length="135" mass="14621">MNHLPTGGPAAMPHSLESLIIACGYLQHSALLFADDIDADKALIRSGFCPLHQVQLDAQGGMRVFAEVHEEVNALLRDSHTLRFALHEMLMQFGPSVCNDALARIVLQGVNSLADWHQACRSLADLGRGPVRVAA</sequence>
<dbReference type="Proteomes" id="UP000239469">
    <property type="component" value="Unassembled WGS sequence"/>
</dbReference>
<proteinExistence type="predicted"/>
<accession>A0A1S1WUX5</accession>
<evidence type="ECO:0000313" key="4">
    <source>
        <dbReference type="Proteomes" id="UP001224516"/>
    </source>
</evidence>
<name>A0A1S1WUX5_9NEIS</name>
<evidence type="ECO:0000313" key="1">
    <source>
        <dbReference type="EMBL" id="MEJ8674454.1"/>
    </source>
</evidence>
<dbReference type="AlphaFoldDB" id="A0A1S1WUX5"/>
<dbReference type="RefSeq" id="WP_071110752.1">
    <property type="nucleotide sequence ID" value="NZ_CAWMOE010000033.1"/>
</dbReference>
<gene>
    <name evidence="2" type="ORF">BUE93_00620</name>
    <name evidence="1" type="ORF">QCL97_006920</name>
</gene>
<evidence type="ECO:0000313" key="3">
    <source>
        <dbReference type="Proteomes" id="UP000239469"/>
    </source>
</evidence>
<dbReference type="EMBL" id="MTBD01000001">
    <property type="protein sequence ID" value="PRP72571.1"/>
    <property type="molecule type" value="Genomic_DNA"/>
</dbReference>
<reference evidence="2 3" key="1">
    <citation type="submission" date="2017-01" db="EMBL/GenBank/DDBJ databases">
        <title>New insights into the genetic diversity of Chromobacterium isolated from tropical freshwater lake.</title>
        <authorList>
            <person name="Santos A.B."/>
            <person name="Nascimento A.M."/>
            <person name="Da Silva P.C."/>
        </authorList>
    </citation>
    <scope>NUCLEOTIDE SEQUENCE [LARGE SCALE GENOMIC DNA]</scope>
    <source>
        <strain evidence="2 3">56AF</strain>
    </source>
</reference>
<protein>
    <submittedName>
        <fullName evidence="2">Uncharacterized protein</fullName>
    </submittedName>
</protein>
<evidence type="ECO:0000313" key="2">
    <source>
        <dbReference type="EMBL" id="PRP72571.1"/>
    </source>
</evidence>
<comment type="caution">
    <text evidence="2">The sequence shown here is derived from an EMBL/GenBank/DDBJ whole genome shotgun (WGS) entry which is preliminary data.</text>
</comment>
<organism evidence="2 3">
    <name type="scientific">Chromobacterium amazonense</name>
    <dbReference type="NCBI Taxonomy" id="1382803"/>
    <lineage>
        <taxon>Bacteria</taxon>
        <taxon>Pseudomonadati</taxon>
        <taxon>Pseudomonadota</taxon>
        <taxon>Betaproteobacteria</taxon>
        <taxon>Neisseriales</taxon>
        <taxon>Chromobacteriaceae</taxon>
        <taxon>Chromobacterium</taxon>
    </lineage>
</organism>
<dbReference type="EMBL" id="JAVFJF020000010">
    <property type="protein sequence ID" value="MEJ8674454.1"/>
    <property type="molecule type" value="Genomic_DNA"/>
</dbReference>
<dbReference type="OrthoDB" id="8587039at2"/>
<keyword evidence="4" id="KW-1185">Reference proteome</keyword>